<feature type="domain" description="GGDEF" evidence="4">
    <location>
        <begin position="470"/>
        <end position="600"/>
    </location>
</feature>
<comment type="caution">
    <text evidence="5">The sequence shown here is derived from an EMBL/GenBank/DDBJ whole genome shotgun (WGS) entry which is preliminary data.</text>
</comment>
<feature type="transmembrane region" description="Helical" evidence="1">
    <location>
        <begin position="24"/>
        <end position="41"/>
    </location>
</feature>
<organism evidence="5 6">
    <name type="scientific">Virgisporangium ochraceum</name>
    <dbReference type="NCBI Taxonomy" id="65505"/>
    <lineage>
        <taxon>Bacteria</taxon>
        <taxon>Bacillati</taxon>
        <taxon>Actinomycetota</taxon>
        <taxon>Actinomycetes</taxon>
        <taxon>Micromonosporales</taxon>
        <taxon>Micromonosporaceae</taxon>
        <taxon>Virgisporangium</taxon>
    </lineage>
</organism>
<dbReference type="InterPro" id="IPR000160">
    <property type="entry name" value="GGDEF_dom"/>
</dbReference>
<dbReference type="Pfam" id="PF00989">
    <property type="entry name" value="PAS"/>
    <property type="match status" value="1"/>
</dbReference>
<dbReference type="Proteomes" id="UP000635606">
    <property type="component" value="Unassembled WGS sequence"/>
</dbReference>
<keyword evidence="1" id="KW-0472">Membrane</keyword>
<evidence type="ECO:0008006" key="7">
    <source>
        <dbReference type="Google" id="ProtNLM"/>
    </source>
</evidence>
<name>A0A8J3ZRB9_9ACTN</name>
<evidence type="ECO:0000313" key="5">
    <source>
        <dbReference type="EMBL" id="GIJ68311.1"/>
    </source>
</evidence>
<dbReference type="CDD" id="cd01949">
    <property type="entry name" value="GGDEF"/>
    <property type="match status" value="1"/>
</dbReference>
<dbReference type="InterPro" id="IPR029787">
    <property type="entry name" value="Nucleotide_cyclase"/>
</dbReference>
<feature type="transmembrane region" description="Helical" evidence="1">
    <location>
        <begin position="85"/>
        <end position="104"/>
    </location>
</feature>
<reference evidence="5" key="1">
    <citation type="submission" date="2021-01" db="EMBL/GenBank/DDBJ databases">
        <title>Whole genome shotgun sequence of Virgisporangium ochraceum NBRC 16418.</title>
        <authorList>
            <person name="Komaki H."/>
            <person name="Tamura T."/>
        </authorList>
    </citation>
    <scope>NUCLEOTIDE SEQUENCE</scope>
    <source>
        <strain evidence="5">NBRC 16418</strain>
    </source>
</reference>
<dbReference type="InterPro" id="IPR013767">
    <property type="entry name" value="PAS_fold"/>
</dbReference>
<dbReference type="InterPro" id="IPR035965">
    <property type="entry name" value="PAS-like_dom_sf"/>
</dbReference>
<feature type="domain" description="PAC" evidence="3">
    <location>
        <begin position="392"/>
        <end position="443"/>
    </location>
</feature>
<dbReference type="SUPFAM" id="SSF55073">
    <property type="entry name" value="Nucleotide cyclase"/>
    <property type="match status" value="1"/>
</dbReference>
<dbReference type="NCBIfam" id="TIGR00229">
    <property type="entry name" value="sensory_box"/>
    <property type="match status" value="1"/>
</dbReference>
<dbReference type="CDD" id="cd00130">
    <property type="entry name" value="PAS"/>
    <property type="match status" value="1"/>
</dbReference>
<evidence type="ECO:0000313" key="6">
    <source>
        <dbReference type="Proteomes" id="UP000635606"/>
    </source>
</evidence>
<dbReference type="NCBIfam" id="TIGR00254">
    <property type="entry name" value="GGDEF"/>
    <property type="match status" value="1"/>
</dbReference>
<dbReference type="PROSITE" id="PS50887">
    <property type="entry name" value="GGDEF"/>
    <property type="match status" value="1"/>
</dbReference>
<protein>
    <recommendedName>
        <fullName evidence="7">Diguanylate cyclase with PAS/PAC sensor</fullName>
    </recommendedName>
</protein>
<dbReference type="GO" id="GO:0006355">
    <property type="term" value="P:regulation of DNA-templated transcription"/>
    <property type="evidence" value="ECO:0007669"/>
    <property type="project" value="InterPro"/>
</dbReference>
<dbReference type="PROSITE" id="PS50113">
    <property type="entry name" value="PAC"/>
    <property type="match status" value="1"/>
</dbReference>
<dbReference type="InterPro" id="IPR000700">
    <property type="entry name" value="PAS-assoc_C"/>
</dbReference>
<dbReference type="Pfam" id="PF00990">
    <property type="entry name" value="GGDEF"/>
    <property type="match status" value="1"/>
</dbReference>
<feature type="transmembrane region" description="Helical" evidence="1">
    <location>
        <begin position="276"/>
        <end position="295"/>
    </location>
</feature>
<accession>A0A8J3ZRB9</accession>
<feature type="transmembrane region" description="Helical" evidence="1">
    <location>
        <begin position="116"/>
        <end position="139"/>
    </location>
</feature>
<dbReference type="AlphaFoldDB" id="A0A8J3ZRB9"/>
<dbReference type="PANTHER" id="PTHR44757:SF2">
    <property type="entry name" value="BIOFILM ARCHITECTURE MAINTENANCE PROTEIN MBAA"/>
    <property type="match status" value="1"/>
</dbReference>
<feature type="transmembrane region" description="Helical" evidence="1">
    <location>
        <begin position="184"/>
        <end position="204"/>
    </location>
</feature>
<evidence type="ECO:0000256" key="1">
    <source>
        <dbReference type="SAM" id="Phobius"/>
    </source>
</evidence>
<dbReference type="EMBL" id="BOPH01000039">
    <property type="protein sequence ID" value="GIJ68311.1"/>
    <property type="molecule type" value="Genomic_DNA"/>
</dbReference>
<feature type="transmembrane region" description="Helical" evidence="1">
    <location>
        <begin position="251"/>
        <end position="270"/>
    </location>
</feature>
<keyword evidence="1" id="KW-1133">Transmembrane helix</keyword>
<dbReference type="Gene3D" id="3.30.70.270">
    <property type="match status" value="1"/>
</dbReference>
<evidence type="ECO:0000259" key="3">
    <source>
        <dbReference type="PROSITE" id="PS50113"/>
    </source>
</evidence>
<dbReference type="PROSITE" id="PS50112">
    <property type="entry name" value="PAS"/>
    <property type="match status" value="1"/>
</dbReference>
<dbReference type="InterPro" id="IPR043128">
    <property type="entry name" value="Rev_trsase/Diguanyl_cyclase"/>
</dbReference>
<evidence type="ECO:0000259" key="2">
    <source>
        <dbReference type="PROSITE" id="PS50112"/>
    </source>
</evidence>
<dbReference type="SMART" id="SM00091">
    <property type="entry name" value="PAS"/>
    <property type="match status" value="1"/>
</dbReference>
<feature type="domain" description="PAS" evidence="2">
    <location>
        <begin position="318"/>
        <end position="389"/>
    </location>
</feature>
<dbReference type="Gene3D" id="3.30.450.20">
    <property type="entry name" value="PAS domain"/>
    <property type="match status" value="1"/>
</dbReference>
<gene>
    <name evidence="5" type="ORF">Voc01_032280</name>
</gene>
<dbReference type="SUPFAM" id="SSF55785">
    <property type="entry name" value="PYP-like sensor domain (PAS domain)"/>
    <property type="match status" value="1"/>
</dbReference>
<feature type="transmembrane region" description="Helical" evidence="1">
    <location>
        <begin position="53"/>
        <end position="73"/>
    </location>
</feature>
<dbReference type="InterPro" id="IPR000014">
    <property type="entry name" value="PAS"/>
</dbReference>
<feature type="transmembrane region" description="Helical" evidence="1">
    <location>
        <begin position="210"/>
        <end position="230"/>
    </location>
</feature>
<dbReference type="PANTHER" id="PTHR44757">
    <property type="entry name" value="DIGUANYLATE CYCLASE DGCP"/>
    <property type="match status" value="1"/>
</dbReference>
<feature type="transmembrane region" description="Helical" evidence="1">
    <location>
        <begin position="151"/>
        <end position="172"/>
    </location>
</feature>
<evidence type="ECO:0000259" key="4">
    <source>
        <dbReference type="PROSITE" id="PS50887"/>
    </source>
</evidence>
<dbReference type="InterPro" id="IPR052155">
    <property type="entry name" value="Biofilm_reg_signaling"/>
</dbReference>
<keyword evidence="1" id="KW-0812">Transmembrane</keyword>
<proteinExistence type="predicted"/>
<dbReference type="SMART" id="SM00267">
    <property type="entry name" value="GGDEF"/>
    <property type="match status" value="1"/>
</dbReference>
<sequence length="600" mass="64357">MLLGLALATVPFFLAGLGSNRSSWLIQTGLDTAIVAFSLRLMPLGREPAGRRFWRSLALAGALCATGDGYQTVLVLHDPQHVNASLVQTAFVVVAMGVMVVTMLRHPLGTVGRQRLRVLLDAATVLVAVGVFLWYFLLAGRLHSDRMTDRYVAAATSIIMLITVFGLLKLILSGTAPFTRVAGLAGGIGVSGSALATSIGPVLTGGSNPRLMFVIQLLPCILTVASLRMQELHMRRRDGRPESRRRRYSRLPYLAVVATQILMVVALFAAEPGARVWGVAIGVLIITGLVLSRQLTAFQDNDRLLTSLDQSMLELHSQKEWFRSVVQHASDVTLVVDDRGAVSYASPSVAKVLGTTPEDAVGMLVHERVHRDDLPVIGELGERLAAEPGSDASARVRLRHIDGTYRWLDIVGVDLRDNASVRGFLYSARDVTEAHELQEELRHRATHDALTGLANRALLGERLRAAAGTEEVSVLIIDLDGFKQVNDIYGHHVGDELLIAVARRLTACTVSTSPGGTVARLGGDEFAVLLPEGSAAQALRLAATVRDNIGDPVEVAGERLLVGASVGISTGPADDMERLLRDADAAMYAAKNDRKAAASA</sequence>
<keyword evidence="6" id="KW-1185">Reference proteome</keyword>